<evidence type="ECO:0000313" key="4">
    <source>
        <dbReference type="Proteomes" id="UP001165065"/>
    </source>
</evidence>
<dbReference type="InterPro" id="IPR048733">
    <property type="entry name" value="CFA69_ARM_dom"/>
</dbReference>
<dbReference type="InterPro" id="IPR016024">
    <property type="entry name" value="ARM-type_fold"/>
</dbReference>
<name>A0A9W7G6G2_9STRA</name>
<feature type="domain" description="Cilia- and flagella-associated protein 69 ARM repeats" evidence="2">
    <location>
        <begin position="286"/>
        <end position="503"/>
    </location>
</feature>
<dbReference type="PANTHER" id="PTHR14716:SF0">
    <property type="entry name" value="CILIA- AND FLAGELLA-ASSOCIATED PROTEIN 69"/>
    <property type="match status" value="1"/>
</dbReference>
<protein>
    <recommendedName>
        <fullName evidence="2">Cilia- and flagella-associated protein 69 ARM repeats domain-containing protein</fullName>
    </recommendedName>
</protein>
<dbReference type="Proteomes" id="UP001165065">
    <property type="component" value="Unassembled WGS sequence"/>
</dbReference>
<feature type="region of interest" description="Disordered" evidence="1">
    <location>
        <begin position="1049"/>
        <end position="1096"/>
    </location>
</feature>
<comment type="caution">
    <text evidence="3">The sequence shown here is derived from an EMBL/GenBank/DDBJ whole genome shotgun (WGS) entry which is preliminary data.</text>
</comment>
<feature type="compositionally biased region" description="Acidic residues" evidence="1">
    <location>
        <begin position="224"/>
        <end position="233"/>
    </location>
</feature>
<evidence type="ECO:0000256" key="1">
    <source>
        <dbReference type="SAM" id="MobiDB-lite"/>
    </source>
</evidence>
<dbReference type="SUPFAM" id="SSF48371">
    <property type="entry name" value="ARM repeat"/>
    <property type="match status" value="1"/>
</dbReference>
<dbReference type="Pfam" id="PF21049">
    <property type="entry name" value="CFA69_ARM_rpt"/>
    <property type="match status" value="3"/>
</dbReference>
<feature type="domain" description="Cilia- and flagella-associated protein 69 ARM repeats" evidence="2">
    <location>
        <begin position="735"/>
        <end position="844"/>
    </location>
</feature>
<reference evidence="4" key="1">
    <citation type="journal article" date="2023" name="Commun. Biol.">
        <title>Genome analysis of Parmales, the sister group of diatoms, reveals the evolutionary specialization of diatoms from phago-mixotrophs to photoautotrophs.</title>
        <authorList>
            <person name="Ban H."/>
            <person name="Sato S."/>
            <person name="Yoshikawa S."/>
            <person name="Yamada K."/>
            <person name="Nakamura Y."/>
            <person name="Ichinomiya M."/>
            <person name="Sato N."/>
            <person name="Blanc-Mathieu R."/>
            <person name="Endo H."/>
            <person name="Kuwata A."/>
            <person name="Ogata H."/>
        </authorList>
    </citation>
    <scope>NUCLEOTIDE SEQUENCE [LARGE SCALE GENOMIC DNA]</scope>
</reference>
<feature type="region of interest" description="Disordered" evidence="1">
    <location>
        <begin position="223"/>
        <end position="243"/>
    </location>
</feature>
<sequence length="1096" mass="120378">MSTAEIEGPKAGSDLTKDLPLSKIIKLFQHPDTSSHHDRQIAQLRRIIRHNPTGYQLKKLPDLQKIMLLALEKLNDGVSEFAKPLTQLVYLAGHPFHRDCSNEELTPNGLASIQLMYECLNTFLVSAEDINLQAAAAAALTEVAQGKTPPGTTKAHAEIKVLGVRGGVVANDQRPKPRDLNQSLLNKSGVVEGCCSMLKTVSSIMIEKLDMMMEAGSLGYVSDTSDEEEEDAPMEGTVPISSPLTAPLDSSLEQPSVPSLATASTVAGATASLADPASPSPRILLMALLKLLSEISENATNSAALVSFGGDVTVMAIVDRLNDDRDSVLNLCVEILWNCLEHSAHELENSSPSTSRSALIEKRRKGNSMYTLADGVGVLCKVFKELLVRGFRNKDKETRNEILILSSLIARNTRSHEYFLKSKFVKCMCVYATVAEVGTDPDGDGEEVDHVDPHNFATVSPADIELKRILWGLLSELCRADKDVREVVVESPLIEALLMYLDTDLDGDGVVDNPEYVDEEVNPEDQVDEDGDGVDDQLQQPAAIGGSGANSIIARMPRTQLRVLQQQALMVLLNLAPRAPEKFKMLGGPIIVLRFLDWCGDSPLNRELVQGALMLLISVVKLPGLQDELAQMDAMRIMLGRFNEKSAPEALRADAVRIISRLCAGHEGNQEILRRNTGIMPLVKEIEEYNRHRRIICGKPKVSATGAHVEEEAEEEEDGGGSLMGGSAKEKISPLIVAVVDTIWCAVIGNNRSEARFLQCQGQDALLDLLEICPRLMRNQVVGVLADLLQNKRCTPYIISWRSDRSMVSAVSLLCRLWEEEEKRLKKGRCEGVITNLWKPLGGHEKGLPVPETPTDYFNEFGKLNLDLDGDGIDDGLQTTRQAKLVKTLTAFKKLENALAAGAKRGGNLEQKLKKSMKNEDLRGKIASLVGSIGWETAMKDLSAHEKLTLTMVENWLHFTLAEEWMRVRDILISEGVKPISADALMVGSHLEESFVTATELKATQGKLYQEKQQFIVDEEEGFFGSILMQRDQEVHQLQIKKKASMPKSLAKRKAEKEAKAKMLAQSTVHKGDTVDKGPGVDVRVVDEGAEEKKAE</sequence>
<dbReference type="InterPro" id="IPR011989">
    <property type="entry name" value="ARM-like"/>
</dbReference>
<keyword evidence="4" id="KW-1185">Reference proteome</keyword>
<feature type="compositionally biased region" description="Basic and acidic residues" evidence="1">
    <location>
        <begin position="1084"/>
        <end position="1096"/>
    </location>
</feature>
<dbReference type="OrthoDB" id="191673at2759"/>
<evidence type="ECO:0000259" key="2">
    <source>
        <dbReference type="Pfam" id="PF21049"/>
    </source>
</evidence>
<dbReference type="PANTHER" id="PTHR14716">
    <property type="entry name" value="CILIA- AND FLAGELLA-ASSOCIATED PROTEIN 69"/>
    <property type="match status" value="1"/>
</dbReference>
<dbReference type="Gene3D" id="1.25.10.10">
    <property type="entry name" value="Leucine-rich Repeat Variant"/>
    <property type="match status" value="2"/>
</dbReference>
<organism evidence="3 4">
    <name type="scientific">Triparma columacea</name>
    <dbReference type="NCBI Taxonomy" id="722753"/>
    <lineage>
        <taxon>Eukaryota</taxon>
        <taxon>Sar</taxon>
        <taxon>Stramenopiles</taxon>
        <taxon>Ochrophyta</taxon>
        <taxon>Bolidophyceae</taxon>
        <taxon>Parmales</taxon>
        <taxon>Triparmaceae</taxon>
        <taxon>Triparma</taxon>
    </lineage>
</organism>
<gene>
    <name evidence="3" type="ORF">TrCOL_g1566</name>
</gene>
<dbReference type="EMBL" id="BRYA01000035">
    <property type="protein sequence ID" value="GMI33785.1"/>
    <property type="molecule type" value="Genomic_DNA"/>
</dbReference>
<dbReference type="AlphaFoldDB" id="A0A9W7G6G2"/>
<evidence type="ECO:0000313" key="3">
    <source>
        <dbReference type="EMBL" id="GMI33785.1"/>
    </source>
</evidence>
<accession>A0A9W7G6G2</accession>
<proteinExistence type="predicted"/>
<feature type="domain" description="Cilia- and flagella-associated protein 69 ARM repeats" evidence="2">
    <location>
        <begin position="21"/>
        <end position="131"/>
    </location>
</feature>
<dbReference type="InterPro" id="IPR048732">
    <property type="entry name" value="CFA69"/>
</dbReference>